<protein>
    <submittedName>
        <fullName evidence="3">Uncharacterized protein LOC111111307 isoform X1</fullName>
    </submittedName>
</protein>
<feature type="coiled-coil region" evidence="1">
    <location>
        <begin position="69"/>
        <end position="96"/>
    </location>
</feature>
<organism evidence="2 3">
    <name type="scientific">Crassostrea virginica</name>
    <name type="common">Eastern oyster</name>
    <dbReference type="NCBI Taxonomy" id="6565"/>
    <lineage>
        <taxon>Eukaryota</taxon>
        <taxon>Metazoa</taxon>
        <taxon>Spiralia</taxon>
        <taxon>Lophotrochozoa</taxon>
        <taxon>Mollusca</taxon>
        <taxon>Bivalvia</taxon>
        <taxon>Autobranchia</taxon>
        <taxon>Pteriomorphia</taxon>
        <taxon>Ostreida</taxon>
        <taxon>Ostreoidea</taxon>
        <taxon>Ostreidae</taxon>
        <taxon>Crassostrea</taxon>
    </lineage>
</organism>
<dbReference type="OrthoDB" id="6184376at2759"/>
<keyword evidence="2" id="KW-1185">Reference proteome</keyword>
<evidence type="ECO:0000313" key="3">
    <source>
        <dbReference type="RefSeq" id="XP_022303906.1"/>
    </source>
</evidence>
<dbReference type="AlphaFoldDB" id="A0A8B8BLR6"/>
<dbReference type="GeneID" id="111111307"/>
<sequence>MDKQKQRSGSAFIKFSFFTSTLQESQNSQSDLFSQEVGALPALPTSREGQMVPAAAGTSTPAPDVMGILAEILKEQKKLREEVNRLNGALAVAQKVTAVEGSTIEREYVNLLKEKFSVKPWINFQDPDIQCMAQDLIKKAGWSRSTPHSVSVLASFGSKKFTHNYRNQIRSKLMGNKEVDVEGLTLKSLHNYLWKCFLPPHVPVHDQERHHLTLMLRSFCGAEKLFRKGGTDGFSFWKEFEKFYTVVVNNTRVDKWDRLEEKEERRIKKYLDNSV</sequence>
<keyword evidence="1" id="KW-0175">Coiled coil</keyword>
<dbReference type="KEGG" id="cvn:111111307"/>
<gene>
    <name evidence="3" type="primary">LOC111111307</name>
</gene>
<dbReference type="RefSeq" id="XP_022303906.1">
    <property type="nucleotide sequence ID" value="XM_022448198.1"/>
</dbReference>
<dbReference type="Proteomes" id="UP000694844">
    <property type="component" value="Chromosome 9"/>
</dbReference>
<evidence type="ECO:0000313" key="2">
    <source>
        <dbReference type="Proteomes" id="UP000694844"/>
    </source>
</evidence>
<reference evidence="3" key="1">
    <citation type="submission" date="2025-08" db="UniProtKB">
        <authorList>
            <consortium name="RefSeq"/>
        </authorList>
    </citation>
    <scope>IDENTIFICATION</scope>
    <source>
        <tissue evidence="3">Whole sample</tissue>
    </source>
</reference>
<proteinExistence type="predicted"/>
<name>A0A8B8BLR6_CRAVI</name>
<accession>A0A8B8BLR6</accession>
<evidence type="ECO:0000256" key="1">
    <source>
        <dbReference type="SAM" id="Coils"/>
    </source>
</evidence>